<evidence type="ECO:0000256" key="1">
    <source>
        <dbReference type="ARBA" id="ARBA00008842"/>
    </source>
</evidence>
<dbReference type="PANTHER" id="PTHR10972">
    <property type="entry name" value="OXYSTEROL-BINDING PROTEIN-RELATED"/>
    <property type="match status" value="1"/>
</dbReference>
<evidence type="ECO:0000313" key="3">
    <source>
        <dbReference type="EMBL" id="KII84092.1"/>
    </source>
</evidence>
<organism evidence="3 4">
    <name type="scientific">Plicaturopsis crispa FD-325 SS-3</name>
    <dbReference type="NCBI Taxonomy" id="944288"/>
    <lineage>
        <taxon>Eukaryota</taxon>
        <taxon>Fungi</taxon>
        <taxon>Dikarya</taxon>
        <taxon>Basidiomycota</taxon>
        <taxon>Agaricomycotina</taxon>
        <taxon>Agaricomycetes</taxon>
        <taxon>Agaricomycetidae</taxon>
        <taxon>Amylocorticiales</taxon>
        <taxon>Amylocorticiaceae</taxon>
        <taxon>Plicatura</taxon>
        <taxon>Plicaturopsis crispa</taxon>
    </lineage>
</organism>
<comment type="similarity">
    <text evidence="1 2">Belongs to the OSBP family.</text>
</comment>
<dbReference type="AlphaFoldDB" id="A0A0C9SQV5"/>
<accession>A0A0C9SQV5</accession>
<keyword evidence="4" id="KW-1185">Reference proteome</keyword>
<dbReference type="HOGENOM" id="CLU_012334_0_0_1"/>
<dbReference type="SUPFAM" id="SSF144000">
    <property type="entry name" value="Oxysterol-binding protein-like"/>
    <property type="match status" value="1"/>
</dbReference>
<sequence length="383" mass="42302">MSNKEEQVGEAVPASQRGSWTSFLKSMTSFSGDLSSMTAPPFILSPVSLTEFPAYWCERPELFAAIADGKTEEDRAQAVLRWFISTLKGQYTSRNESMGSEKKPLNPVLGELFYGVWPGSKASPGVTTLLVEQVSHHPPITAYRIENKEKGLVLTGHSAQRTSFSAGSIVVRQVGHAVLTIGGSEEYLITLPRLRIDGLWYGSPYIELCETSYIAASTGYLSTIEYKGKGYFSGKSHSFKATLAPPSGKGQPTAVEGLWHVSSKTSKGVPFHDVTTPKEEVTVADIQEQEPFESRRLWSAVAKGIRSGDFETASKEKTIIENEQRQRRRDEAAAGTKWELKHFKHIDSDPVYERLGKLFKANPPTEDFYEFLGNAPEIKVPAA</sequence>
<proteinExistence type="inferred from homology"/>
<dbReference type="Gene3D" id="6.10.250.1430">
    <property type="match status" value="1"/>
</dbReference>
<dbReference type="PANTHER" id="PTHR10972:SF184">
    <property type="entry name" value="OXYSTEROL-BINDING PROTEIN HOMOLOG 4-RELATED"/>
    <property type="match status" value="1"/>
</dbReference>
<dbReference type="Gene3D" id="3.30.70.3490">
    <property type="match status" value="1"/>
</dbReference>
<dbReference type="Gene3D" id="1.10.287.2720">
    <property type="match status" value="1"/>
</dbReference>
<evidence type="ECO:0000313" key="4">
    <source>
        <dbReference type="Proteomes" id="UP000053263"/>
    </source>
</evidence>
<gene>
    <name evidence="3" type="ORF">PLICRDRAFT_702046</name>
</gene>
<dbReference type="GO" id="GO:0016020">
    <property type="term" value="C:membrane"/>
    <property type="evidence" value="ECO:0007669"/>
    <property type="project" value="TreeGrafter"/>
</dbReference>
<dbReference type="Proteomes" id="UP000053263">
    <property type="component" value="Unassembled WGS sequence"/>
</dbReference>
<dbReference type="OrthoDB" id="14833at2759"/>
<dbReference type="InterPro" id="IPR018494">
    <property type="entry name" value="Oxysterol-bd_CS"/>
</dbReference>
<evidence type="ECO:0000256" key="2">
    <source>
        <dbReference type="RuleBase" id="RU003844"/>
    </source>
</evidence>
<dbReference type="Pfam" id="PF01237">
    <property type="entry name" value="Oxysterol_BP"/>
    <property type="match status" value="1"/>
</dbReference>
<dbReference type="GO" id="GO:0005829">
    <property type="term" value="C:cytosol"/>
    <property type="evidence" value="ECO:0007669"/>
    <property type="project" value="TreeGrafter"/>
</dbReference>
<dbReference type="InterPro" id="IPR000648">
    <property type="entry name" value="Oxysterol-bd"/>
</dbReference>
<dbReference type="EMBL" id="KN832572">
    <property type="protein sequence ID" value="KII84092.1"/>
    <property type="molecule type" value="Genomic_DNA"/>
</dbReference>
<dbReference type="GO" id="GO:0008142">
    <property type="term" value="F:oxysterol binding"/>
    <property type="evidence" value="ECO:0007669"/>
    <property type="project" value="TreeGrafter"/>
</dbReference>
<evidence type="ECO:0008006" key="5">
    <source>
        <dbReference type="Google" id="ProtNLM"/>
    </source>
</evidence>
<dbReference type="Gene3D" id="2.40.160.120">
    <property type="match status" value="1"/>
</dbReference>
<protein>
    <recommendedName>
        <fullName evidence="5">Oxysterol-binding protein</fullName>
    </recommendedName>
</protein>
<reference evidence="3 4" key="1">
    <citation type="submission" date="2014-06" db="EMBL/GenBank/DDBJ databases">
        <title>Evolutionary Origins and Diversification of the Mycorrhizal Mutualists.</title>
        <authorList>
            <consortium name="DOE Joint Genome Institute"/>
            <consortium name="Mycorrhizal Genomics Consortium"/>
            <person name="Kohler A."/>
            <person name="Kuo A."/>
            <person name="Nagy L.G."/>
            <person name="Floudas D."/>
            <person name="Copeland A."/>
            <person name="Barry K.W."/>
            <person name="Cichocki N."/>
            <person name="Veneault-Fourrey C."/>
            <person name="LaButti K."/>
            <person name="Lindquist E.A."/>
            <person name="Lipzen A."/>
            <person name="Lundell T."/>
            <person name="Morin E."/>
            <person name="Murat C."/>
            <person name="Riley R."/>
            <person name="Ohm R."/>
            <person name="Sun H."/>
            <person name="Tunlid A."/>
            <person name="Henrissat B."/>
            <person name="Grigoriev I.V."/>
            <person name="Hibbett D.S."/>
            <person name="Martin F."/>
        </authorList>
    </citation>
    <scope>NUCLEOTIDE SEQUENCE [LARGE SCALE GENOMIC DNA]</scope>
    <source>
        <strain evidence="3 4">FD-325 SS-3</strain>
    </source>
</reference>
<dbReference type="PROSITE" id="PS01013">
    <property type="entry name" value="OSBP"/>
    <property type="match status" value="1"/>
</dbReference>
<dbReference type="InterPro" id="IPR037239">
    <property type="entry name" value="OSBP_sf"/>
</dbReference>
<name>A0A0C9SQV5_PLICR</name>